<protein>
    <submittedName>
        <fullName evidence="1">Uncharacterized protein</fullName>
    </submittedName>
</protein>
<gene>
    <name evidence="1" type="ORF">HTSR_0937</name>
</gene>
<sequence length="443" mass="48765">MPSIHTKTVDGYGPYAYRSYYVDGEQRWEHLGPVDEIDHSDIEGVDNETTPSPSTAHIVERDALSDPLQELVDRFDEDVIEDVVDHELLDNDQANYRNILDVVKEVVGENPDLQDEITNGEHLVENIEDIQSYETENADLTEMAAERVQEAVGDIFDIQISSPNNEYQNPVVSLDVEDGATLTENPRLNAAILEKAAYRTHAETKSGQEGKVEDWSEMLGGRDELRDYKQALDDPDALGFSLPSSVPASGDDGGTPVTDIYGIGPATARDMHPEGEILAIEDIESMSDLQNAWIEYPVADSEMKKEYDSETILDLAETAFEASDDPSETIGRVMGWMDQRERDSLGEYVNAANTIATGEFEDLESYGGYDRAPLQSVDDADDKGLRLTNENGNTSLFSEEYYEFAQAAAGSIEDIMVGDDVPLVVEGNGGDGLMIAPRQTGAE</sequence>
<name>A0A1D8S443_9EURY</name>
<dbReference type="GeneID" id="29828936"/>
<accession>A0A1D8S443</accession>
<proteinExistence type="predicted"/>
<dbReference type="EMBL" id="CP016070">
    <property type="protein sequence ID" value="AOW80122.1"/>
    <property type="molecule type" value="Genomic_DNA"/>
</dbReference>
<evidence type="ECO:0000313" key="1">
    <source>
        <dbReference type="EMBL" id="AOW80122.1"/>
    </source>
</evidence>
<reference evidence="1 2" key="1">
    <citation type="submission" date="2016-06" db="EMBL/GenBank/DDBJ databases">
        <title>Discovery of anaerobic lithoheterotrophic haloarchaeon capable of sulfur respiration by hydrogen and formate.</title>
        <authorList>
            <person name="Sorokin D.Y."/>
            <person name="Kublanov I.V."/>
            <person name="Roman P."/>
            <person name="Sinninghe Damste J.S."/>
            <person name="Golyshin P.N."/>
            <person name="Rojo D."/>
            <person name="Ciordia S."/>
            <person name="Mena Md.C."/>
            <person name="Ferrer M."/>
            <person name="Smedile F."/>
            <person name="Messina E."/>
            <person name="La Cono V."/>
            <person name="Yakimov M.M."/>
        </authorList>
    </citation>
    <scope>NUCLEOTIDE SEQUENCE [LARGE SCALE GENOMIC DNA]</scope>
    <source>
        <strain evidence="1 2">HTSR1</strain>
    </source>
</reference>
<dbReference type="AlphaFoldDB" id="A0A1D8S443"/>
<dbReference type="Proteomes" id="UP000185608">
    <property type="component" value="Chromosome"/>
</dbReference>
<organism evidence="1 2">
    <name type="scientific">Halodesulfurarchaeum formicicum</name>
    <dbReference type="NCBI Taxonomy" id="1873524"/>
    <lineage>
        <taxon>Archaea</taxon>
        <taxon>Methanobacteriati</taxon>
        <taxon>Methanobacteriota</taxon>
        <taxon>Stenosarchaea group</taxon>
        <taxon>Halobacteria</taxon>
        <taxon>Halobacteriales</taxon>
        <taxon>Halobacteriaceae</taxon>
        <taxon>Halodesulfurarchaeum</taxon>
    </lineage>
</organism>
<dbReference type="RefSeq" id="WP_070364837.1">
    <property type="nucleotide sequence ID" value="NZ_CP016070.1"/>
</dbReference>
<dbReference type="KEGG" id="halh:HTSR_0937"/>
<evidence type="ECO:0000313" key="2">
    <source>
        <dbReference type="Proteomes" id="UP000185608"/>
    </source>
</evidence>